<organism evidence="1 2">
    <name type="scientific">Sphingomonas metalli</name>
    <dbReference type="NCBI Taxonomy" id="1779358"/>
    <lineage>
        <taxon>Bacteria</taxon>
        <taxon>Pseudomonadati</taxon>
        <taxon>Pseudomonadota</taxon>
        <taxon>Alphaproteobacteria</taxon>
        <taxon>Sphingomonadales</taxon>
        <taxon>Sphingomonadaceae</taxon>
        <taxon>Sphingomonas</taxon>
    </lineage>
</organism>
<evidence type="ECO:0000313" key="1">
    <source>
        <dbReference type="EMBL" id="GGB20491.1"/>
    </source>
</evidence>
<dbReference type="GO" id="GO:0003677">
    <property type="term" value="F:DNA binding"/>
    <property type="evidence" value="ECO:0007669"/>
    <property type="project" value="InterPro"/>
</dbReference>
<dbReference type="RefSeq" id="WP_188657302.1">
    <property type="nucleotide sequence ID" value="NZ_BMIH01000001.1"/>
</dbReference>
<dbReference type="InterPro" id="IPR011067">
    <property type="entry name" value="Plasmid_toxin/cell-grow_inhib"/>
</dbReference>
<evidence type="ECO:0008006" key="3">
    <source>
        <dbReference type="Google" id="ProtNLM"/>
    </source>
</evidence>
<dbReference type="Proteomes" id="UP000623067">
    <property type="component" value="Unassembled WGS sequence"/>
</dbReference>
<gene>
    <name evidence="1" type="ORF">GCM10011380_07590</name>
</gene>
<name>A0A916SYP2_9SPHN</name>
<dbReference type="InterPro" id="IPR003477">
    <property type="entry name" value="PemK-like"/>
</dbReference>
<sequence>MTVFEPGAIVHAPFPHVERAVIVRRPALILATFDTQDTGIGPLAWALMITNAARPAWRGDVLIPDAESIGLLIPSKVRTAKVTTIATGDAIRIGRLDGRVWTEVRSIVLDALDIC</sequence>
<accession>A0A916SYP2</accession>
<dbReference type="AlphaFoldDB" id="A0A916SYP2"/>
<dbReference type="EMBL" id="BMIH01000001">
    <property type="protein sequence ID" value="GGB20491.1"/>
    <property type="molecule type" value="Genomic_DNA"/>
</dbReference>
<comment type="caution">
    <text evidence="1">The sequence shown here is derived from an EMBL/GenBank/DDBJ whole genome shotgun (WGS) entry which is preliminary data.</text>
</comment>
<proteinExistence type="predicted"/>
<reference evidence="1" key="2">
    <citation type="submission" date="2020-09" db="EMBL/GenBank/DDBJ databases">
        <authorList>
            <person name="Sun Q."/>
            <person name="Zhou Y."/>
        </authorList>
    </citation>
    <scope>NUCLEOTIDE SEQUENCE</scope>
    <source>
        <strain evidence="1">CGMCC 1.15330</strain>
    </source>
</reference>
<protein>
    <recommendedName>
        <fullName evidence="3">Type II toxin-antitoxin system PemK/MazF family toxin</fullName>
    </recommendedName>
</protein>
<evidence type="ECO:0000313" key="2">
    <source>
        <dbReference type="Proteomes" id="UP000623067"/>
    </source>
</evidence>
<dbReference type="Gene3D" id="2.30.30.110">
    <property type="match status" value="1"/>
</dbReference>
<keyword evidence="2" id="KW-1185">Reference proteome</keyword>
<reference evidence="1" key="1">
    <citation type="journal article" date="2014" name="Int. J. Syst. Evol. Microbiol.">
        <title>Complete genome sequence of Corynebacterium casei LMG S-19264T (=DSM 44701T), isolated from a smear-ripened cheese.</title>
        <authorList>
            <consortium name="US DOE Joint Genome Institute (JGI-PGF)"/>
            <person name="Walter F."/>
            <person name="Albersmeier A."/>
            <person name="Kalinowski J."/>
            <person name="Ruckert C."/>
        </authorList>
    </citation>
    <scope>NUCLEOTIDE SEQUENCE</scope>
    <source>
        <strain evidence="1">CGMCC 1.15330</strain>
    </source>
</reference>
<dbReference type="Pfam" id="PF02452">
    <property type="entry name" value="PemK_toxin"/>
    <property type="match status" value="1"/>
</dbReference>
<dbReference type="SUPFAM" id="SSF50118">
    <property type="entry name" value="Cell growth inhibitor/plasmid maintenance toxic component"/>
    <property type="match status" value="1"/>
</dbReference>